<evidence type="ECO:0000256" key="1">
    <source>
        <dbReference type="ARBA" id="ARBA00007447"/>
    </source>
</evidence>
<dbReference type="Proteomes" id="UP001604336">
    <property type="component" value="Unassembled WGS sequence"/>
</dbReference>
<organism evidence="5 6">
    <name type="scientific">Abeliophyllum distichum</name>
    <dbReference type="NCBI Taxonomy" id="126358"/>
    <lineage>
        <taxon>Eukaryota</taxon>
        <taxon>Viridiplantae</taxon>
        <taxon>Streptophyta</taxon>
        <taxon>Embryophyta</taxon>
        <taxon>Tracheophyta</taxon>
        <taxon>Spermatophyta</taxon>
        <taxon>Magnoliopsida</taxon>
        <taxon>eudicotyledons</taxon>
        <taxon>Gunneridae</taxon>
        <taxon>Pentapetalae</taxon>
        <taxon>asterids</taxon>
        <taxon>lamiids</taxon>
        <taxon>Lamiales</taxon>
        <taxon>Oleaceae</taxon>
        <taxon>Forsythieae</taxon>
        <taxon>Abeliophyllum</taxon>
    </lineage>
</organism>
<dbReference type="Pfam" id="PF14543">
    <property type="entry name" value="TAXi_N"/>
    <property type="match status" value="1"/>
</dbReference>
<dbReference type="InterPro" id="IPR032861">
    <property type="entry name" value="TAXi_N"/>
</dbReference>
<sequence>MILGFKLKVVSVALNLGENCRVQNIGLFSYFTKKCCRKVCQHEARHTYGSSKGFVGTETFDFPSNDKARSYFLRLGIGSGVRNVLSFGMDDDHHNLTAGVFSLGTGRRSFLTQLGKYTNGHFSHCLRHHGHLGKELQQYCIE</sequence>
<proteinExistence type="inferred from homology"/>
<dbReference type="SUPFAM" id="SSF50630">
    <property type="entry name" value="Acid proteases"/>
    <property type="match status" value="1"/>
</dbReference>
<accession>A0ABD1TF28</accession>
<evidence type="ECO:0000259" key="4">
    <source>
        <dbReference type="Pfam" id="PF14543"/>
    </source>
</evidence>
<comment type="similarity">
    <text evidence="1">Belongs to the peptidase A1 family.</text>
</comment>
<dbReference type="InterPro" id="IPR021109">
    <property type="entry name" value="Peptidase_aspartic_dom_sf"/>
</dbReference>
<gene>
    <name evidence="5" type="ORF">Adt_16920</name>
</gene>
<dbReference type="Gene3D" id="2.40.70.10">
    <property type="entry name" value="Acid Proteases"/>
    <property type="match status" value="1"/>
</dbReference>
<dbReference type="GO" id="GO:0006508">
    <property type="term" value="P:proteolysis"/>
    <property type="evidence" value="ECO:0007669"/>
    <property type="project" value="UniProtKB-KW"/>
</dbReference>
<evidence type="ECO:0000256" key="2">
    <source>
        <dbReference type="ARBA" id="ARBA00022670"/>
    </source>
</evidence>
<dbReference type="AlphaFoldDB" id="A0ABD1TF28"/>
<keyword evidence="3" id="KW-0378">Hydrolase</keyword>
<dbReference type="GO" id="GO:0008233">
    <property type="term" value="F:peptidase activity"/>
    <property type="evidence" value="ECO:0007669"/>
    <property type="project" value="UniProtKB-KW"/>
</dbReference>
<dbReference type="InterPro" id="IPR051708">
    <property type="entry name" value="Plant_Aspart_Prot_A1"/>
</dbReference>
<evidence type="ECO:0000313" key="5">
    <source>
        <dbReference type="EMBL" id="KAL2511320.1"/>
    </source>
</evidence>
<keyword evidence="2" id="KW-0645">Protease</keyword>
<protein>
    <submittedName>
        <fullName evidence="5">Peptidase A1 domain-containing protein</fullName>
    </submittedName>
</protein>
<comment type="caution">
    <text evidence="5">The sequence shown here is derived from an EMBL/GenBank/DDBJ whole genome shotgun (WGS) entry which is preliminary data.</text>
</comment>
<feature type="domain" description="Xylanase inhibitor N-terminal" evidence="4">
    <location>
        <begin position="26"/>
        <end position="128"/>
    </location>
</feature>
<keyword evidence="6" id="KW-1185">Reference proteome</keyword>
<evidence type="ECO:0000256" key="3">
    <source>
        <dbReference type="ARBA" id="ARBA00022801"/>
    </source>
</evidence>
<reference evidence="6" key="1">
    <citation type="submission" date="2024-07" db="EMBL/GenBank/DDBJ databases">
        <title>Two chromosome-level genome assemblies of Korean endemic species Abeliophyllum distichum and Forsythia ovata (Oleaceae).</title>
        <authorList>
            <person name="Jang H."/>
        </authorList>
    </citation>
    <scope>NUCLEOTIDE SEQUENCE [LARGE SCALE GENOMIC DNA]</scope>
</reference>
<dbReference type="PANTHER" id="PTHR47967">
    <property type="entry name" value="OS07G0603500 PROTEIN-RELATED"/>
    <property type="match status" value="1"/>
</dbReference>
<dbReference type="EMBL" id="JBFOLK010000005">
    <property type="protein sequence ID" value="KAL2511320.1"/>
    <property type="molecule type" value="Genomic_DNA"/>
</dbReference>
<evidence type="ECO:0000313" key="6">
    <source>
        <dbReference type="Proteomes" id="UP001604336"/>
    </source>
</evidence>
<name>A0ABD1TF28_9LAMI</name>